<sequence>MVGVGSGVSGVSSGISISGVISGLTAGVTAGETIGVSSGSGSGVTTVEVLRVLVCALMEKQYSDLAASVHLFPSAE</sequence>
<dbReference type="AlphaFoldDB" id="A5ZM52"/>
<dbReference type="EMBL" id="AAVO02000001">
    <property type="protein sequence ID" value="EDM88947.1"/>
    <property type="molecule type" value="Genomic_DNA"/>
</dbReference>
<accession>A5ZM52</accession>
<evidence type="ECO:0000313" key="2">
    <source>
        <dbReference type="Proteomes" id="UP000006002"/>
    </source>
</evidence>
<reference evidence="1 2" key="2">
    <citation type="submission" date="2007-04" db="EMBL/GenBank/DDBJ databases">
        <title>Draft genome sequence of Ruminococcus obeum (ATCC 29174).</title>
        <authorList>
            <person name="Sudarsanam P."/>
            <person name="Ley R."/>
            <person name="Guruge J."/>
            <person name="Turnbaugh P.J."/>
            <person name="Mahowald M."/>
            <person name="Liep D."/>
            <person name="Gordon J."/>
        </authorList>
    </citation>
    <scope>NUCLEOTIDE SEQUENCE [LARGE SCALE GENOMIC DNA]</scope>
    <source>
        <strain evidence="1 2">ATCC 29174</strain>
    </source>
</reference>
<comment type="caution">
    <text evidence="1">The sequence shown here is derived from an EMBL/GenBank/DDBJ whole genome shotgun (WGS) entry which is preliminary data.</text>
</comment>
<proteinExistence type="predicted"/>
<dbReference type="Proteomes" id="UP000006002">
    <property type="component" value="Unassembled WGS sequence"/>
</dbReference>
<gene>
    <name evidence="1" type="ORF">RUMOBE_00070</name>
</gene>
<evidence type="ECO:0000313" key="1">
    <source>
        <dbReference type="EMBL" id="EDM88947.1"/>
    </source>
</evidence>
<reference evidence="1 2" key="1">
    <citation type="submission" date="2007-03" db="EMBL/GenBank/DDBJ databases">
        <authorList>
            <person name="Fulton L."/>
            <person name="Clifton S."/>
            <person name="Fulton B."/>
            <person name="Xu J."/>
            <person name="Minx P."/>
            <person name="Pepin K.H."/>
            <person name="Johnson M."/>
            <person name="Thiruvilangam P."/>
            <person name="Bhonagiri V."/>
            <person name="Nash W.E."/>
            <person name="Mardis E.R."/>
            <person name="Wilson R.K."/>
        </authorList>
    </citation>
    <scope>NUCLEOTIDE SEQUENCE [LARGE SCALE GENOMIC DNA]</scope>
    <source>
        <strain evidence="1 2">ATCC 29174</strain>
    </source>
</reference>
<name>A5ZM52_9FIRM</name>
<organism evidence="1 2">
    <name type="scientific">Blautia obeum ATCC 29174</name>
    <dbReference type="NCBI Taxonomy" id="411459"/>
    <lineage>
        <taxon>Bacteria</taxon>
        <taxon>Bacillati</taxon>
        <taxon>Bacillota</taxon>
        <taxon>Clostridia</taxon>
        <taxon>Lachnospirales</taxon>
        <taxon>Lachnospiraceae</taxon>
        <taxon>Blautia</taxon>
    </lineage>
</organism>
<dbReference type="HOGENOM" id="CLU_2647292_0_0_9"/>
<protein>
    <submittedName>
        <fullName evidence="1">Uncharacterized protein</fullName>
    </submittedName>
</protein>